<comment type="caution">
    <text evidence="1">The sequence shown here is derived from an EMBL/GenBank/DDBJ whole genome shotgun (WGS) entry which is preliminary data.</text>
</comment>
<proteinExistence type="predicted"/>
<dbReference type="EMBL" id="NRJG01000148">
    <property type="protein sequence ID" value="RIY35161.1"/>
    <property type="molecule type" value="Genomic_DNA"/>
</dbReference>
<keyword evidence="2" id="KW-1185">Reference proteome</keyword>
<dbReference type="RefSeq" id="WP_119532360.1">
    <property type="nucleotide sequence ID" value="NZ_JBHSSP010000022.1"/>
</dbReference>
<evidence type="ECO:0000313" key="1">
    <source>
        <dbReference type="EMBL" id="RIY35161.1"/>
    </source>
</evidence>
<protein>
    <submittedName>
        <fullName evidence="1">Uncharacterized protein</fullName>
    </submittedName>
</protein>
<sequence>MKRTVCLMRVLGSIVGGIVVFTASSQILPAQARNQQIQATLNYYYANKALVDKQINYVIDTLRYISREYKNTGAAVTQLFSAFAFNFYVHFPNQGSVVNGKYQNRALEQFKYSVDQCMKAMFTLKDDEWDEELGKVCHG</sequence>
<reference evidence="1 2" key="1">
    <citation type="submission" date="2017-08" db="EMBL/GenBank/DDBJ databases">
        <title>Reclassification of Bisgaard taxon 37 and 44.</title>
        <authorList>
            <person name="Christensen H."/>
        </authorList>
    </citation>
    <scope>NUCLEOTIDE SEQUENCE [LARGE SCALE GENOMIC DNA]</scope>
    <source>
        <strain evidence="1 2">111</strain>
    </source>
</reference>
<accession>A0A3A1YC87</accession>
<organism evidence="1 2">
    <name type="scientific">Psittacicella hinzii</name>
    <dbReference type="NCBI Taxonomy" id="2028575"/>
    <lineage>
        <taxon>Bacteria</taxon>
        <taxon>Pseudomonadati</taxon>
        <taxon>Pseudomonadota</taxon>
        <taxon>Gammaproteobacteria</taxon>
        <taxon>Pasteurellales</taxon>
        <taxon>Psittacicellaceae</taxon>
        <taxon>Psittacicella</taxon>
    </lineage>
</organism>
<name>A0A3A1YC87_9GAMM</name>
<gene>
    <name evidence="1" type="ORF">CKF58_07000</name>
</gene>
<dbReference type="AlphaFoldDB" id="A0A3A1YC87"/>
<evidence type="ECO:0000313" key="2">
    <source>
        <dbReference type="Proteomes" id="UP000265916"/>
    </source>
</evidence>
<dbReference type="Proteomes" id="UP000265916">
    <property type="component" value="Unassembled WGS sequence"/>
</dbReference>